<protein>
    <submittedName>
        <fullName evidence="1">Bm10186</fullName>
    </submittedName>
</protein>
<gene>
    <name evidence="1" type="primary">Bm10186</name>
    <name evidence="1" type="ORF">BM_Bm10186</name>
</gene>
<reference evidence="1" key="2">
    <citation type="submission" date="2012-12" db="EMBL/GenBank/DDBJ databases">
        <authorList>
            <consortium name="WormBase Consortium"/>
            <person name="Ghedin E."/>
            <person name="Paulini M."/>
        </authorList>
    </citation>
    <scope>NUCLEOTIDE SEQUENCE</scope>
    <source>
        <strain evidence="1">FR3</strain>
    </source>
</reference>
<dbReference type="EMBL" id="LN856975">
    <property type="protein sequence ID" value="CRZ24658.1"/>
    <property type="molecule type" value="Genomic_DNA"/>
</dbReference>
<accession>A0A1I9GDB4</accession>
<proteinExistence type="predicted"/>
<evidence type="ECO:0000313" key="1">
    <source>
        <dbReference type="EMBL" id="CRZ24658.1"/>
    </source>
</evidence>
<sequence length="156" mass="17711">MDHFTEDDGPQLNLPIRFRTRSIDGRLITLSAQGLEGTIFTVIKTIITVSLPYHYILQCDDTLSAYVDNAAVAVDLIDSQGKLMRKIRKQLPGVNNGIEHSMSIQLNLERKILKLIYGEGMMDTYEFNDNVKVENRMQLEIIIGNNGSLFSTFRFV</sequence>
<name>A0A1I9GDB4_BRUMA</name>
<reference evidence="1" key="1">
    <citation type="journal article" date="2007" name="Science">
        <title>Draft genome of the filarial nematode parasite Brugia malayi.</title>
        <authorList>
            <person name="Ghedin E."/>
            <person name="Wang S."/>
            <person name="Spiro D."/>
            <person name="Caler E."/>
            <person name="Zhao Q."/>
            <person name="Crabtree J."/>
            <person name="Allen J.E."/>
            <person name="Delcher A.L."/>
            <person name="Guiliano D.B."/>
            <person name="Miranda-Saavedra D."/>
            <person name="Angiuoli S.V."/>
            <person name="Creasy T."/>
            <person name="Amedeo P."/>
            <person name="Haas B."/>
            <person name="El-Sayed N.M."/>
            <person name="Wortman J.R."/>
            <person name="Feldblyum T."/>
            <person name="Tallon L."/>
            <person name="Schatz M."/>
            <person name="Shumway M."/>
            <person name="Koo H."/>
            <person name="Salzberg S.L."/>
            <person name="Schobel S."/>
            <person name="Pertea M."/>
            <person name="Pop M."/>
            <person name="White O."/>
            <person name="Barton G.J."/>
            <person name="Carlow C.K."/>
            <person name="Crawford M.J."/>
            <person name="Daub J."/>
            <person name="Dimmic M.W."/>
            <person name="Estes C.F."/>
            <person name="Foster J.M."/>
            <person name="Ganatra M."/>
            <person name="Gregory W.F."/>
            <person name="Johnson N.M."/>
            <person name="Jin J."/>
            <person name="Komuniecki R."/>
            <person name="Korf I."/>
            <person name="Kumar S."/>
            <person name="Laney S."/>
            <person name="Li B.W."/>
            <person name="Li W."/>
            <person name="Lindblom T.H."/>
            <person name="Lustigman S."/>
            <person name="Ma D."/>
            <person name="Maina C.V."/>
            <person name="Martin D.M."/>
            <person name="McCarter J.P."/>
            <person name="McReynolds L."/>
            <person name="Mitreva M."/>
            <person name="Nutman T.B."/>
            <person name="Parkinson J."/>
            <person name="Peregrin-Alvarez J.M."/>
            <person name="Poole C."/>
            <person name="Ren Q."/>
            <person name="Saunders L."/>
            <person name="Sluder A.E."/>
            <person name="Smith K."/>
            <person name="Stanke M."/>
            <person name="Unnasch T.R."/>
            <person name="Ware J."/>
            <person name="Wei A.D."/>
            <person name="Weil G."/>
            <person name="Williams D.J."/>
            <person name="Zhang Y."/>
            <person name="Williams S.A."/>
            <person name="Fraser-Liggett C."/>
            <person name="Slatko B."/>
            <person name="Blaxter M.L."/>
            <person name="Scott A.L."/>
        </authorList>
    </citation>
    <scope>NUCLEOTIDE SEQUENCE</scope>
    <source>
        <strain evidence="1">FR3</strain>
    </source>
</reference>
<organism evidence="1">
    <name type="scientific">Brugia malayi</name>
    <name type="common">Filarial nematode worm</name>
    <dbReference type="NCBI Taxonomy" id="6279"/>
    <lineage>
        <taxon>Eukaryota</taxon>
        <taxon>Metazoa</taxon>
        <taxon>Ecdysozoa</taxon>
        <taxon>Nematoda</taxon>
        <taxon>Chromadorea</taxon>
        <taxon>Rhabditida</taxon>
        <taxon>Spirurina</taxon>
        <taxon>Spiruromorpha</taxon>
        <taxon>Filarioidea</taxon>
        <taxon>Onchocercidae</taxon>
        <taxon>Brugia</taxon>
    </lineage>
</organism>
<dbReference type="AlphaFoldDB" id="A0A1I9GDB4"/>